<keyword evidence="9" id="KW-1185">Reference proteome</keyword>
<keyword evidence="4 6" id="KW-1133">Transmembrane helix</keyword>
<dbReference type="InterPro" id="IPR032816">
    <property type="entry name" value="VTT_dom"/>
</dbReference>
<evidence type="ECO:0000259" key="7">
    <source>
        <dbReference type="Pfam" id="PF09335"/>
    </source>
</evidence>
<dbReference type="PANTHER" id="PTHR12677">
    <property type="entry name" value="GOLGI APPARATUS MEMBRANE PROTEIN TVP38-RELATED"/>
    <property type="match status" value="1"/>
</dbReference>
<feature type="transmembrane region" description="Helical" evidence="6">
    <location>
        <begin position="45"/>
        <end position="69"/>
    </location>
</feature>
<sequence length="184" mass="20257">MFSVDYIVNLLSSYGEFAIIISIILSIIISILGIVPSVFVTGGNILFFGPIGGFLISLFGEVFGGWITFKLYRKGFKKGFDNITEKHSLLKKISKSKGNEAAFLILQGRIIPFIPSGFVTLAASLGEIDDLRYTIATLIGKIPSILLEVFISYGIIAQGKIAIEIIFTFLGVYFIYKTIKKIKV</sequence>
<dbReference type="InterPro" id="IPR015414">
    <property type="entry name" value="TMEM64"/>
</dbReference>
<keyword evidence="5 6" id="KW-0472">Membrane</keyword>
<feature type="transmembrane region" description="Helical" evidence="6">
    <location>
        <begin position="101"/>
        <end position="125"/>
    </location>
</feature>
<feature type="domain" description="VTT" evidence="7">
    <location>
        <begin position="35"/>
        <end position="153"/>
    </location>
</feature>
<evidence type="ECO:0000256" key="5">
    <source>
        <dbReference type="ARBA" id="ARBA00023136"/>
    </source>
</evidence>
<dbReference type="EMBL" id="JAGGJZ010000002">
    <property type="protein sequence ID" value="MBP1889415.1"/>
    <property type="molecule type" value="Genomic_DNA"/>
</dbReference>
<comment type="caution">
    <text evidence="6">Lacks conserved residue(s) required for the propagation of feature annotation.</text>
</comment>
<organism evidence="8 9">
    <name type="scientific">Clostridium moniliforme</name>
    <dbReference type="NCBI Taxonomy" id="39489"/>
    <lineage>
        <taxon>Bacteria</taxon>
        <taxon>Bacillati</taxon>
        <taxon>Bacillota</taxon>
        <taxon>Clostridia</taxon>
        <taxon>Eubacteriales</taxon>
        <taxon>Clostridiaceae</taxon>
        <taxon>Clostridium</taxon>
    </lineage>
</organism>
<gene>
    <name evidence="8" type="ORF">J2Z53_000996</name>
</gene>
<evidence type="ECO:0000256" key="6">
    <source>
        <dbReference type="RuleBase" id="RU366058"/>
    </source>
</evidence>
<comment type="similarity">
    <text evidence="6">Belongs to the TVP38/TMEM64 family.</text>
</comment>
<reference evidence="8 9" key="1">
    <citation type="submission" date="2021-03" db="EMBL/GenBank/DDBJ databases">
        <title>Genomic Encyclopedia of Type Strains, Phase IV (KMG-IV): sequencing the most valuable type-strain genomes for metagenomic binning, comparative biology and taxonomic classification.</title>
        <authorList>
            <person name="Goeker M."/>
        </authorList>
    </citation>
    <scope>NUCLEOTIDE SEQUENCE [LARGE SCALE GENOMIC DNA]</scope>
    <source>
        <strain evidence="8 9">DSM 3984</strain>
    </source>
</reference>
<comment type="subcellular location">
    <subcellularLocation>
        <location evidence="1 6">Cell membrane</location>
        <topology evidence="1 6">Multi-pass membrane protein</topology>
    </subcellularLocation>
</comment>
<evidence type="ECO:0000256" key="3">
    <source>
        <dbReference type="ARBA" id="ARBA00022692"/>
    </source>
</evidence>
<dbReference type="PANTHER" id="PTHR12677:SF55">
    <property type="entry name" value="UNDECAPRENYL PHOSPHATE TRANSPORTER SAOUHSC_00901-RELATED"/>
    <property type="match status" value="1"/>
</dbReference>
<accession>A0ABS4EZK2</accession>
<evidence type="ECO:0000256" key="2">
    <source>
        <dbReference type="ARBA" id="ARBA00022475"/>
    </source>
</evidence>
<evidence type="ECO:0000313" key="9">
    <source>
        <dbReference type="Proteomes" id="UP000783390"/>
    </source>
</evidence>
<evidence type="ECO:0000256" key="4">
    <source>
        <dbReference type="ARBA" id="ARBA00022989"/>
    </source>
</evidence>
<proteinExistence type="inferred from homology"/>
<feature type="transmembrane region" description="Helical" evidence="6">
    <location>
        <begin position="145"/>
        <end position="176"/>
    </location>
</feature>
<keyword evidence="2 6" id="KW-1003">Cell membrane</keyword>
<evidence type="ECO:0000313" key="8">
    <source>
        <dbReference type="EMBL" id="MBP1889415.1"/>
    </source>
</evidence>
<protein>
    <recommendedName>
        <fullName evidence="6">TVP38/TMEM64 family membrane protein</fullName>
    </recommendedName>
</protein>
<feature type="transmembrane region" description="Helical" evidence="6">
    <location>
        <begin position="17"/>
        <end position="39"/>
    </location>
</feature>
<keyword evidence="3 6" id="KW-0812">Transmembrane</keyword>
<dbReference type="Pfam" id="PF09335">
    <property type="entry name" value="VTT_dom"/>
    <property type="match status" value="1"/>
</dbReference>
<dbReference type="Proteomes" id="UP000783390">
    <property type="component" value="Unassembled WGS sequence"/>
</dbReference>
<comment type="caution">
    <text evidence="8">The sequence shown here is derived from an EMBL/GenBank/DDBJ whole genome shotgun (WGS) entry which is preliminary data.</text>
</comment>
<evidence type="ECO:0000256" key="1">
    <source>
        <dbReference type="ARBA" id="ARBA00004651"/>
    </source>
</evidence>
<name>A0ABS4EZK2_9CLOT</name>